<organism evidence="1 2">
    <name type="scientific">Christensenella hongkongensis</name>
    <dbReference type="NCBI Taxonomy" id="270498"/>
    <lineage>
        <taxon>Bacteria</taxon>
        <taxon>Bacillati</taxon>
        <taxon>Bacillota</taxon>
        <taxon>Clostridia</taxon>
        <taxon>Christensenellales</taxon>
        <taxon>Christensenellaceae</taxon>
        <taxon>Christensenella</taxon>
    </lineage>
</organism>
<dbReference type="OrthoDB" id="9770443at2"/>
<sequence length="352" mass="37938">MPIYLHDRYDKKIQEAFVKESVIKGLLANDYDFSGVKTVKISTLQTVPMNDYQRTGTNRYGTPVEMEDTVQELTMTQDKGFAITIDKGNNADQQGIKSAGRALALQIKEQCVPLMDRYVLDRLANLAGTIVGDGTAISKANVVERISTGTVALDDAEVPEGNRTLLVSATTYKHLRLSPEFIGAEKLAVKSLTKGQVGEYDNMRVVKVPKGRWPGGVNFMIVYKKSGCAPVKLDDTKIHQDPPGLSGNLLEGRQYYDCFVFGTKADGIYVDVDTSVKGVTAAPVVAVSSNTATITAVSGVSFRYTVDGTDPRYSPTAQDYSAGVALTSGQAFKAYGTKAGEYPSGVSVAVNE</sequence>
<dbReference type="Proteomes" id="UP000034076">
    <property type="component" value="Unassembled WGS sequence"/>
</dbReference>
<protein>
    <submittedName>
        <fullName evidence="1">Phage protein</fullName>
    </submittedName>
</protein>
<dbReference type="PATRIC" id="fig|270498.16.peg.2419"/>
<reference evidence="1 2" key="1">
    <citation type="submission" date="2015-04" db="EMBL/GenBank/DDBJ databases">
        <title>Draft genome sequence of bacteremic isolate Catabacter hongkongensis type strain HKU16T.</title>
        <authorList>
            <person name="Lau S.K."/>
            <person name="Teng J.L."/>
            <person name="Huang Y."/>
            <person name="Curreem S.O."/>
            <person name="Tsui S.K."/>
            <person name="Woo P.C."/>
        </authorList>
    </citation>
    <scope>NUCLEOTIDE SEQUENCE [LARGE SCALE GENOMIC DNA]</scope>
    <source>
        <strain evidence="1 2">HKU16</strain>
    </source>
</reference>
<dbReference type="STRING" id="270498.CHK_0537"/>
<keyword evidence="2" id="KW-1185">Reference proteome</keyword>
<evidence type="ECO:0000313" key="1">
    <source>
        <dbReference type="EMBL" id="KKI51960.1"/>
    </source>
</evidence>
<dbReference type="RefSeq" id="WP_052740211.1">
    <property type="nucleotide sequence ID" value="NZ_LAYJ01000049.1"/>
</dbReference>
<proteinExistence type="predicted"/>
<dbReference type="InterPro" id="IPR026876">
    <property type="entry name" value="Fn3_assoc_repeat"/>
</dbReference>
<name>A0A0M2NP23_9FIRM</name>
<comment type="caution">
    <text evidence="1">The sequence shown here is derived from an EMBL/GenBank/DDBJ whole genome shotgun (WGS) entry which is preliminary data.</text>
</comment>
<accession>A0A0M2NP23</accession>
<dbReference type="AlphaFoldDB" id="A0A0M2NP23"/>
<gene>
    <name evidence="1" type="ORF">CHK_0537</name>
</gene>
<dbReference type="Pfam" id="PF13287">
    <property type="entry name" value="Fn3_assoc"/>
    <property type="match status" value="1"/>
</dbReference>
<evidence type="ECO:0000313" key="2">
    <source>
        <dbReference type="Proteomes" id="UP000034076"/>
    </source>
</evidence>
<dbReference type="EMBL" id="LAYJ01000049">
    <property type="protein sequence ID" value="KKI51960.1"/>
    <property type="molecule type" value="Genomic_DNA"/>
</dbReference>